<feature type="region of interest" description="Disordered" evidence="7">
    <location>
        <begin position="539"/>
        <end position="560"/>
    </location>
</feature>
<keyword evidence="4 8" id="KW-0812">Transmembrane</keyword>
<organism evidence="10 11">
    <name type="scientific">Parafrankia soli</name>
    <dbReference type="NCBI Taxonomy" id="2599596"/>
    <lineage>
        <taxon>Bacteria</taxon>
        <taxon>Bacillati</taxon>
        <taxon>Actinomycetota</taxon>
        <taxon>Actinomycetes</taxon>
        <taxon>Frankiales</taxon>
        <taxon>Frankiaceae</taxon>
        <taxon>Parafrankia</taxon>
    </lineage>
</organism>
<evidence type="ECO:0000256" key="5">
    <source>
        <dbReference type="ARBA" id="ARBA00022989"/>
    </source>
</evidence>
<comment type="subcellular location">
    <subcellularLocation>
        <location evidence="1">Cell membrane</location>
        <topology evidence="1">Multi-pass membrane protein</topology>
    </subcellularLocation>
</comment>
<feature type="transmembrane region" description="Helical" evidence="8">
    <location>
        <begin position="279"/>
        <end position="303"/>
    </location>
</feature>
<dbReference type="PROSITE" id="PS50850">
    <property type="entry name" value="MFS"/>
    <property type="match status" value="1"/>
</dbReference>
<evidence type="ECO:0000256" key="1">
    <source>
        <dbReference type="ARBA" id="ARBA00004651"/>
    </source>
</evidence>
<dbReference type="GO" id="GO:0022857">
    <property type="term" value="F:transmembrane transporter activity"/>
    <property type="evidence" value="ECO:0007669"/>
    <property type="project" value="InterPro"/>
</dbReference>
<evidence type="ECO:0000313" key="11">
    <source>
        <dbReference type="Proteomes" id="UP000179769"/>
    </source>
</evidence>
<dbReference type="EMBL" id="MAXA01000113">
    <property type="protein sequence ID" value="OHV37373.1"/>
    <property type="molecule type" value="Genomic_DNA"/>
</dbReference>
<protein>
    <submittedName>
        <fullName evidence="10">MFS transporter</fullName>
    </submittedName>
</protein>
<sequence>MPADPDAHAHAHAVPAGRAGRREWTGLAVLALPTLLLSLDLSVLYLALPGLTEDLRPSATQLLWITDSYGFLIAGFLVTMGTLGDRVGRRRLLLAGAVAFALTSVLAAWATSPTMLIAARALLGIAGATLMPSTLALISNMFTDERQRSTAVAVWMSCFLAGMAAGPVLGGLLLEYFWWGSVFLLGVPVMALLVVTAPVLLPEYRHPGEGRLDLVSATMSLLAVLAVVNGLKETAAGGPSPGAGGSVAVGLLVGWLFIRRQRGRADPFVDVGLFANRSFTAALGLILFGAFVMGGINLFVTQYLQLVAGLTPLRAGLWLAPATLAVIGTSLAAPVAARWIGAGRVVAAGLGVSAVGLAILTRAGDGGLILLGFGFVLVFLGVGPLGVLGTDLVVGSAPPARAGSAASLSETGSELGVALGVALLGSLGTAVYRHRLAAAIDSGSPAGGAGRSAPAGPADADRESLAGAVRAARSLADGGTAVLEPARDAFTAGLHTVAAVGCALAVLFAVLSVLLFRSGAVGGMTASDSTTGDVTAAEQTIGMNSDEEDGAADGRGDAAF</sequence>
<dbReference type="PANTHER" id="PTHR42718:SF47">
    <property type="entry name" value="METHYL VIOLOGEN RESISTANCE PROTEIN SMVA"/>
    <property type="match status" value="1"/>
</dbReference>
<dbReference type="Proteomes" id="UP000179769">
    <property type="component" value="Unassembled WGS sequence"/>
</dbReference>
<dbReference type="Gene3D" id="1.20.1250.20">
    <property type="entry name" value="MFS general substrate transporter like domains"/>
    <property type="match status" value="1"/>
</dbReference>
<feature type="transmembrane region" description="Helical" evidence="8">
    <location>
        <begin position="117"/>
        <end position="138"/>
    </location>
</feature>
<evidence type="ECO:0000256" key="2">
    <source>
        <dbReference type="ARBA" id="ARBA00022448"/>
    </source>
</evidence>
<dbReference type="Pfam" id="PF07690">
    <property type="entry name" value="MFS_1"/>
    <property type="match status" value="1"/>
</dbReference>
<dbReference type="SUPFAM" id="SSF103473">
    <property type="entry name" value="MFS general substrate transporter"/>
    <property type="match status" value="1"/>
</dbReference>
<dbReference type="InterPro" id="IPR011701">
    <property type="entry name" value="MFS"/>
</dbReference>
<keyword evidence="3" id="KW-1003">Cell membrane</keyword>
<feature type="transmembrane region" description="Helical" evidence="8">
    <location>
        <begin position="27"/>
        <end position="48"/>
    </location>
</feature>
<proteinExistence type="predicted"/>
<dbReference type="GO" id="GO:0005886">
    <property type="term" value="C:plasma membrane"/>
    <property type="evidence" value="ECO:0007669"/>
    <property type="project" value="UniProtKB-SubCell"/>
</dbReference>
<evidence type="ECO:0000256" key="4">
    <source>
        <dbReference type="ARBA" id="ARBA00022692"/>
    </source>
</evidence>
<comment type="caution">
    <text evidence="10">The sequence shown here is derived from an EMBL/GenBank/DDBJ whole genome shotgun (WGS) entry which is preliminary data.</text>
</comment>
<feature type="transmembrane region" description="Helical" evidence="8">
    <location>
        <begin position="369"/>
        <end position="394"/>
    </location>
</feature>
<dbReference type="InterPro" id="IPR036259">
    <property type="entry name" value="MFS_trans_sf"/>
</dbReference>
<keyword evidence="6 8" id="KW-0472">Membrane</keyword>
<dbReference type="OrthoDB" id="3218509at2"/>
<evidence type="ECO:0000256" key="3">
    <source>
        <dbReference type="ARBA" id="ARBA00022475"/>
    </source>
</evidence>
<gene>
    <name evidence="10" type="ORF">BBK14_02615</name>
</gene>
<dbReference type="AlphaFoldDB" id="A0A1S1QRN4"/>
<name>A0A1S1QRN4_9ACTN</name>
<evidence type="ECO:0000259" key="9">
    <source>
        <dbReference type="PROSITE" id="PS50850"/>
    </source>
</evidence>
<feature type="transmembrane region" description="Helical" evidence="8">
    <location>
        <begin position="92"/>
        <end position="111"/>
    </location>
</feature>
<feature type="transmembrane region" description="Helical" evidence="8">
    <location>
        <begin position="150"/>
        <end position="170"/>
    </location>
</feature>
<evidence type="ECO:0000256" key="7">
    <source>
        <dbReference type="SAM" id="MobiDB-lite"/>
    </source>
</evidence>
<evidence type="ECO:0000313" key="10">
    <source>
        <dbReference type="EMBL" id="OHV37373.1"/>
    </source>
</evidence>
<reference evidence="11" key="1">
    <citation type="submission" date="2016-07" db="EMBL/GenBank/DDBJ databases">
        <title>Frankia sp. NRRL B-16219 Genome sequencing.</title>
        <authorList>
            <person name="Ghodhbane-Gtari F."/>
            <person name="Swanson E."/>
            <person name="Gueddou A."/>
            <person name="Louati M."/>
            <person name="Nouioui I."/>
            <person name="Hezbri K."/>
            <person name="Abebe-Akele F."/>
            <person name="Simpson S."/>
            <person name="Morris K."/>
            <person name="Thomas K."/>
            <person name="Gtari M."/>
            <person name="Tisa L.S."/>
        </authorList>
    </citation>
    <scope>NUCLEOTIDE SEQUENCE [LARGE SCALE GENOMIC DNA]</scope>
    <source>
        <strain evidence="11">NRRL B-16219</strain>
    </source>
</reference>
<feature type="transmembrane region" description="Helical" evidence="8">
    <location>
        <begin position="68"/>
        <end position="85"/>
    </location>
</feature>
<dbReference type="CDD" id="cd17321">
    <property type="entry name" value="MFS_MMR_MDR_like"/>
    <property type="match status" value="1"/>
</dbReference>
<evidence type="ECO:0000256" key="8">
    <source>
        <dbReference type="SAM" id="Phobius"/>
    </source>
</evidence>
<keyword evidence="11" id="KW-1185">Reference proteome</keyword>
<evidence type="ECO:0000256" key="6">
    <source>
        <dbReference type="ARBA" id="ARBA00023136"/>
    </source>
</evidence>
<feature type="transmembrane region" description="Helical" evidence="8">
    <location>
        <begin position="242"/>
        <end position="258"/>
    </location>
</feature>
<dbReference type="InterPro" id="IPR020846">
    <property type="entry name" value="MFS_dom"/>
</dbReference>
<keyword evidence="2" id="KW-0813">Transport</keyword>
<accession>A0A1S1QRN4</accession>
<feature type="transmembrane region" description="Helical" evidence="8">
    <location>
        <begin position="176"/>
        <end position="200"/>
    </location>
</feature>
<feature type="transmembrane region" description="Helical" evidence="8">
    <location>
        <begin position="315"/>
        <end position="333"/>
    </location>
</feature>
<dbReference type="PANTHER" id="PTHR42718">
    <property type="entry name" value="MAJOR FACILITATOR SUPERFAMILY MULTIDRUG TRANSPORTER MFSC"/>
    <property type="match status" value="1"/>
</dbReference>
<keyword evidence="5 8" id="KW-1133">Transmembrane helix</keyword>
<feature type="domain" description="Major facilitator superfamily (MFS) profile" evidence="9">
    <location>
        <begin position="26"/>
        <end position="520"/>
    </location>
</feature>
<feature type="transmembrane region" description="Helical" evidence="8">
    <location>
        <begin position="212"/>
        <end position="230"/>
    </location>
</feature>
<feature type="transmembrane region" description="Helical" evidence="8">
    <location>
        <begin position="492"/>
        <end position="516"/>
    </location>
</feature>